<accession>A0A118K6P7</accession>
<sequence length="68" mass="7916">MDVEEGERERERAQRETAPLMEEPSRVELPWSTKTRKMCFTSFSRTLAMGVERGERAQRKTGVRVTSL</sequence>
<name>A0A118K6P7_CYNCS</name>
<proteinExistence type="predicted"/>
<organism evidence="2 3">
    <name type="scientific">Cynara cardunculus var. scolymus</name>
    <name type="common">Globe artichoke</name>
    <name type="synonym">Cynara scolymus</name>
    <dbReference type="NCBI Taxonomy" id="59895"/>
    <lineage>
        <taxon>Eukaryota</taxon>
        <taxon>Viridiplantae</taxon>
        <taxon>Streptophyta</taxon>
        <taxon>Embryophyta</taxon>
        <taxon>Tracheophyta</taxon>
        <taxon>Spermatophyta</taxon>
        <taxon>Magnoliopsida</taxon>
        <taxon>eudicotyledons</taxon>
        <taxon>Gunneridae</taxon>
        <taxon>Pentapetalae</taxon>
        <taxon>asterids</taxon>
        <taxon>campanulids</taxon>
        <taxon>Asterales</taxon>
        <taxon>Asteraceae</taxon>
        <taxon>Carduoideae</taxon>
        <taxon>Cardueae</taxon>
        <taxon>Carduinae</taxon>
        <taxon>Cynara</taxon>
    </lineage>
</organism>
<reference evidence="2 3" key="1">
    <citation type="journal article" date="2016" name="Sci. Rep.">
        <title>The genome sequence of the outbreeding globe artichoke constructed de novo incorporating a phase-aware low-pass sequencing strategy of F1 progeny.</title>
        <authorList>
            <person name="Scaglione D."/>
            <person name="Reyes-Chin-Wo S."/>
            <person name="Acquadro A."/>
            <person name="Froenicke L."/>
            <person name="Portis E."/>
            <person name="Beitel C."/>
            <person name="Tirone M."/>
            <person name="Mauro R."/>
            <person name="Lo Monaco A."/>
            <person name="Mauromicale G."/>
            <person name="Faccioli P."/>
            <person name="Cattivelli L."/>
            <person name="Rieseberg L."/>
            <person name="Michelmore R."/>
            <person name="Lanteri S."/>
        </authorList>
    </citation>
    <scope>NUCLEOTIDE SEQUENCE [LARGE SCALE GENOMIC DNA]</scope>
    <source>
        <strain evidence="2">2C</strain>
    </source>
</reference>
<comment type="caution">
    <text evidence="2">The sequence shown here is derived from an EMBL/GenBank/DDBJ whole genome shotgun (WGS) entry which is preliminary data.</text>
</comment>
<keyword evidence="3" id="KW-1185">Reference proteome</keyword>
<dbReference type="AlphaFoldDB" id="A0A118K6P7"/>
<feature type="region of interest" description="Disordered" evidence="1">
    <location>
        <begin position="1"/>
        <end position="26"/>
    </location>
</feature>
<dbReference type="Gramene" id="KVI10993">
    <property type="protein sequence ID" value="KVI10993"/>
    <property type="gene ID" value="Ccrd_010606"/>
</dbReference>
<evidence type="ECO:0000256" key="1">
    <source>
        <dbReference type="SAM" id="MobiDB-lite"/>
    </source>
</evidence>
<gene>
    <name evidence="2" type="ORF">Ccrd_010606</name>
</gene>
<dbReference type="Proteomes" id="UP000243975">
    <property type="component" value="Unassembled WGS sequence"/>
</dbReference>
<dbReference type="EMBL" id="LEKV01000967">
    <property type="protein sequence ID" value="KVI10993.1"/>
    <property type="molecule type" value="Genomic_DNA"/>
</dbReference>
<evidence type="ECO:0000313" key="2">
    <source>
        <dbReference type="EMBL" id="KVI10993.1"/>
    </source>
</evidence>
<protein>
    <submittedName>
        <fullName evidence="2">Uncharacterized protein</fullName>
    </submittedName>
</protein>
<evidence type="ECO:0000313" key="3">
    <source>
        <dbReference type="Proteomes" id="UP000243975"/>
    </source>
</evidence>